<dbReference type="EMBL" id="MFAT01000029">
    <property type="protein sequence ID" value="OGD86350.1"/>
    <property type="molecule type" value="Genomic_DNA"/>
</dbReference>
<dbReference type="AlphaFoldDB" id="A0A1F5G3A1"/>
<protein>
    <submittedName>
        <fullName evidence="1">Uncharacterized protein</fullName>
    </submittedName>
</protein>
<sequence length="172" mass="20285">MAEQQELTRHLEVLDSLLHSDTRIERLYTMNQLVGIGNDEAVALLKQVVKGMLRREEWEKVPVNHPYRPCWWCFKKKEKQVFEDKQIGPVFGADDQLTAIEALSLFKDNQRARSIVRGITHYYLTYRNLSTEKIIDKNKSRIELSGELLTSNRWKDNDVQKRLQLARSRVMQ</sequence>
<comment type="caution">
    <text evidence="1">The sequence shown here is derived from an EMBL/GenBank/DDBJ whole genome shotgun (WGS) entry which is preliminary data.</text>
</comment>
<accession>A0A1F5G3A1</accession>
<organism evidence="1 2">
    <name type="scientific">Candidatus Curtissbacteria bacterium RBG_13_35_7</name>
    <dbReference type="NCBI Taxonomy" id="1797705"/>
    <lineage>
        <taxon>Bacteria</taxon>
        <taxon>Candidatus Curtissiibacteriota</taxon>
    </lineage>
</organism>
<evidence type="ECO:0000313" key="2">
    <source>
        <dbReference type="Proteomes" id="UP000176317"/>
    </source>
</evidence>
<proteinExistence type="predicted"/>
<evidence type="ECO:0000313" key="1">
    <source>
        <dbReference type="EMBL" id="OGD86350.1"/>
    </source>
</evidence>
<gene>
    <name evidence="1" type="ORF">A2164_01275</name>
</gene>
<reference evidence="1 2" key="1">
    <citation type="journal article" date="2016" name="Nat. Commun.">
        <title>Thousands of microbial genomes shed light on interconnected biogeochemical processes in an aquifer system.</title>
        <authorList>
            <person name="Anantharaman K."/>
            <person name="Brown C.T."/>
            <person name="Hug L.A."/>
            <person name="Sharon I."/>
            <person name="Castelle C.J."/>
            <person name="Probst A.J."/>
            <person name="Thomas B.C."/>
            <person name="Singh A."/>
            <person name="Wilkins M.J."/>
            <person name="Karaoz U."/>
            <person name="Brodie E.L."/>
            <person name="Williams K.H."/>
            <person name="Hubbard S.S."/>
            <person name="Banfield J.F."/>
        </authorList>
    </citation>
    <scope>NUCLEOTIDE SEQUENCE [LARGE SCALE GENOMIC DNA]</scope>
</reference>
<dbReference type="Proteomes" id="UP000176317">
    <property type="component" value="Unassembled WGS sequence"/>
</dbReference>
<name>A0A1F5G3A1_9BACT</name>